<dbReference type="PANTHER" id="PTHR40446:SF2">
    <property type="entry name" value="N-ACETYLGLUCOSAMINE-1-PHOSPHODIESTER ALPHA-N-ACETYLGLUCOSAMINIDASE"/>
    <property type="match status" value="1"/>
</dbReference>
<dbReference type="EMBL" id="JHEG04000001">
    <property type="protein sequence ID" value="KAF3885377.1"/>
    <property type="molecule type" value="Genomic_DNA"/>
</dbReference>
<dbReference type="STRING" id="1479485.DA73_0231105"/>
<dbReference type="AlphaFoldDB" id="A0A0C1N8M1"/>
<dbReference type="EMBL" id="JHEG02000058">
    <property type="protein sequence ID" value="KIE08936.1"/>
    <property type="molecule type" value="Genomic_DNA"/>
</dbReference>
<evidence type="ECO:0000256" key="1">
    <source>
        <dbReference type="SAM" id="Phobius"/>
    </source>
</evidence>
<proteinExistence type="predicted"/>
<keyword evidence="1" id="KW-1133">Transmembrane helix</keyword>
<keyword evidence="3" id="KW-0326">Glycosidase</keyword>
<gene>
    <name evidence="4" type="ORF">DA73_0231105</name>
    <name evidence="3" type="ORF">DA73_0400007830</name>
</gene>
<organism evidence="4">
    <name type="scientific">Tolypothrix bouteillei VB521301</name>
    <dbReference type="NCBI Taxonomy" id="1479485"/>
    <lineage>
        <taxon>Bacteria</taxon>
        <taxon>Bacillati</taxon>
        <taxon>Cyanobacteriota</taxon>
        <taxon>Cyanophyceae</taxon>
        <taxon>Nostocales</taxon>
        <taxon>Tolypothrichaceae</taxon>
        <taxon>Tolypothrix</taxon>
    </lineage>
</organism>
<keyword evidence="1" id="KW-0472">Membrane</keyword>
<reference evidence="4" key="1">
    <citation type="journal article" date="2015" name="Genome Announc.">
        <title>Draft Genome Sequence of Tolypothrix boutellei Strain VB521301.</title>
        <authorList>
            <person name="Chandrababunaidu M.M."/>
            <person name="Singh D."/>
            <person name="Sen D."/>
            <person name="Bhan S."/>
            <person name="Das S."/>
            <person name="Gupta A."/>
            <person name="Adhikary S.P."/>
            <person name="Tripathy S."/>
        </authorList>
    </citation>
    <scope>NUCLEOTIDE SEQUENCE</scope>
    <source>
        <strain evidence="4">VB521301</strain>
    </source>
</reference>
<feature type="domain" description="Phosphodiester glycosidase" evidence="2">
    <location>
        <begin position="90"/>
        <end position="304"/>
    </location>
</feature>
<dbReference type="OrthoDB" id="9809781at2"/>
<feature type="transmembrane region" description="Helical" evidence="1">
    <location>
        <begin position="5"/>
        <end position="22"/>
    </location>
</feature>
<dbReference type="PANTHER" id="PTHR40446">
    <property type="entry name" value="N-ACETYLGLUCOSAMINE-1-PHOSPHODIESTER ALPHA-N-ACETYLGLUCOSAMINIDASE"/>
    <property type="match status" value="1"/>
</dbReference>
<sequence>MRKIWWFLGMLASMGILMILFWRSSQNSVLSSTKVTNKIALTEKTIRYERRVLKQGEAHIIFVPSQSDFLVTPAVSQNLETLETFARKYQAIATINGGFFDPKNQKTTSNIVLQGKLVANPRENERLANNPDLQSYLNQIFNRTEFRRYACNTALGENSKANSTARYDIAFHNDPLPVGCQLVDALGGGPKLLPDLTLVQEGFVDEAKSRDALGSTQLNARSAVGITRDGTIILVTISQQPKASLSGISLPALADFMKSLGAEKAMNLDGGSSSSLYYNGKTFFGKFDSEGNFVKRPVKSVLLVRKKS</sequence>
<dbReference type="RefSeq" id="WP_038072270.1">
    <property type="nucleotide sequence ID" value="NZ_JHEG04000001.1"/>
</dbReference>
<dbReference type="GO" id="GO:0016798">
    <property type="term" value="F:hydrolase activity, acting on glycosyl bonds"/>
    <property type="evidence" value="ECO:0007669"/>
    <property type="project" value="UniProtKB-KW"/>
</dbReference>
<name>A0A0C1N8M1_9CYAN</name>
<evidence type="ECO:0000259" key="2">
    <source>
        <dbReference type="Pfam" id="PF09992"/>
    </source>
</evidence>
<keyword evidence="3" id="KW-0378">Hydrolase</keyword>
<comment type="caution">
    <text evidence="4">The sequence shown here is derived from an EMBL/GenBank/DDBJ whole genome shotgun (WGS) entry which is preliminary data.</text>
</comment>
<accession>A0A0C1N8M1</accession>
<evidence type="ECO:0000313" key="3">
    <source>
        <dbReference type="EMBL" id="KAF3885377.1"/>
    </source>
</evidence>
<protein>
    <submittedName>
        <fullName evidence="4">Periplasmic protein</fullName>
    </submittedName>
    <submittedName>
        <fullName evidence="3">Phosphodiester glycosidase family protein</fullName>
    </submittedName>
</protein>
<dbReference type="Proteomes" id="UP000029738">
    <property type="component" value="Unassembled WGS sequence"/>
</dbReference>
<dbReference type="Pfam" id="PF09992">
    <property type="entry name" value="NAGPA"/>
    <property type="match status" value="1"/>
</dbReference>
<reference evidence="3" key="2">
    <citation type="submission" date="2019-11" db="EMBL/GenBank/DDBJ databases">
        <title>Improved Assembly of Tolypothrix boutellei genome.</title>
        <authorList>
            <person name="Sarangi A.N."/>
            <person name="Mukherjee M."/>
            <person name="Ghosh S."/>
            <person name="Singh D."/>
            <person name="Das A."/>
            <person name="Kant S."/>
            <person name="Prusty A."/>
            <person name="Tripathy S."/>
        </authorList>
    </citation>
    <scope>NUCLEOTIDE SEQUENCE</scope>
    <source>
        <strain evidence="3">VB521301</strain>
    </source>
</reference>
<keyword evidence="1" id="KW-0812">Transmembrane</keyword>
<evidence type="ECO:0000313" key="5">
    <source>
        <dbReference type="Proteomes" id="UP000029738"/>
    </source>
</evidence>
<keyword evidence="5" id="KW-1185">Reference proteome</keyword>
<evidence type="ECO:0000313" key="4">
    <source>
        <dbReference type="EMBL" id="KIE08936.1"/>
    </source>
</evidence>
<dbReference type="InterPro" id="IPR018711">
    <property type="entry name" value="NAGPA"/>
</dbReference>